<keyword evidence="3" id="KW-1185">Reference proteome</keyword>
<keyword evidence="1" id="KW-1133">Transmembrane helix</keyword>
<dbReference type="HOGENOM" id="CLU_142121_0_0_2"/>
<organism evidence="2 3">
    <name type="scientific">Methanobrevibacter ruminantium (strain ATCC 35063 / DSM 1093 / JCM 13430 / OCM 146 / M1)</name>
    <name type="common">Methanobacterium ruminantium</name>
    <dbReference type="NCBI Taxonomy" id="634498"/>
    <lineage>
        <taxon>Archaea</taxon>
        <taxon>Methanobacteriati</taxon>
        <taxon>Methanobacteriota</taxon>
        <taxon>Methanomada group</taxon>
        <taxon>Methanobacteria</taxon>
        <taxon>Methanobacteriales</taxon>
        <taxon>Methanobacteriaceae</taxon>
        <taxon>Methanobrevibacter</taxon>
    </lineage>
</organism>
<protein>
    <submittedName>
        <fullName evidence="2">Uncharacterized protein</fullName>
    </submittedName>
</protein>
<dbReference type="Proteomes" id="UP000008680">
    <property type="component" value="Chromosome"/>
</dbReference>
<name>D3DYU9_METRM</name>
<feature type="transmembrane region" description="Helical" evidence="1">
    <location>
        <begin position="101"/>
        <end position="119"/>
    </location>
</feature>
<dbReference type="RefSeq" id="WP_012954975.1">
    <property type="nucleotide sequence ID" value="NC_013790.1"/>
</dbReference>
<dbReference type="STRING" id="634498.mru_0167"/>
<feature type="transmembrane region" description="Helical" evidence="1">
    <location>
        <begin position="48"/>
        <end position="80"/>
    </location>
</feature>
<dbReference type="OrthoDB" id="78323at2157"/>
<dbReference type="EMBL" id="CP001719">
    <property type="protein sequence ID" value="ADC46019.1"/>
    <property type="molecule type" value="Genomic_DNA"/>
</dbReference>
<dbReference type="KEGG" id="mru:mru_0167"/>
<keyword evidence="1" id="KW-0472">Membrane</keyword>
<dbReference type="PATRIC" id="fig|634498.28.peg.172"/>
<evidence type="ECO:0000313" key="2">
    <source>
        <dbReference type="EMBL" id="ADC46019.1"/>
    </source>
</evidence>
<proteinExistence type="predicted"/>
<evidence type="ECO:0000256" key="1">
    <source>
        <dbReference type="SAM" id="Phobius"/>
    </source>
</evidence>
<sequence length="153" mass="17723">MNFEFSILGLFLLLLLFVPNIIWTKFIPKDYENYSKRENKILLILERIGEVATVVFALFCGAKFSWSLLLIIIFILMALYEVYWIRYFMSSHTMKDMCDSLLMIPLPGATLPVIAFFLFGIYSNSIFLVISSIILAIGHIGIHYNHKKQCNLN</sequence>
<dbReference type="AlphaFoldDB" id="D3DYU9"/>
<feature type="transmembrane region" description="Helical" evidence="1">
    <location>
        <begin position="125"/>
        <end position="144"/>
    </location>
</feature>
<keyword evidence="1" id="KW-0812">Transmembrane</keyword>
<reference evidence="2 3" key="1">
    <citation type="journal article" date="2010" name="PLoS ONE">
        <title>The genome sequence of the rumen methanogen Methanobrevibacter ruminantium reveals new possibilities for controlling ruminant methane emissions.</title>
        <authorList>
            <person name="Leahy S.C."/>
            <person name="Kelly W.J."/>
            <person name="Altermann E."/>
            <person name="Ronimus R.S."/>
            <person name="Yeoman C.J."/>
            <person name="Pacheco D.M."/>
            <person name="Li D."/>
            <person name="Kong Z."/>
            <person name="McTavish S."/>
            <person name="Sang C."/>
            <person name="Lambie S.C."/>
            <person name="Janssen P.H."/>
            <person name="Dey D."/>
            <person name="Attwood G.T."/>
        </authorList>
    </citation>
    <scope>NUCLEOTIDE SEQUENCE [LARGE SCALE GENOMIC DNA]</scope>
    <source>
        <strain evidence="3">ATCC 35063 / DSM 1093 / JCM 13430 / OCM 146 / M1</strain>
    </source>
</reference>
<evidence type="ECO:0000313" key="3">
    <source>
        <dbReference type="Proteomes" id="UP000008680"/>
    </source>
</evidence>
<accession>D3DYU9</accession>
<gene>
    <name evidence="2" type="ordered locus">mru_0167</name>
</gene>
<dbReference type="GeneID" id="8769786"/>